<dbReference type="PROSITE" id="PS00211">
    <property type="entry name" value="ABC_TRANSPORTER_1"/>
    <property type="match status" value="2"/>
</dbReference>
<keyword evidence="2" id="KW-0813">Transport</keyword>
<evidence type="ECO:0000256" key="4">
    <source>
        <dbReference type="ARBA" id="ARBA00022597"/>
    </source>
</evidence>
<keyword evidence="8" id="KW-1278">Translocase</keyword>
<name>A0A398D5D3_9BACT</name>
<accession>A0A398D5D3</accession>
<evidence type="ECO:0000256" key="6">
    <source>
        <dbReference type="ARBA" id="ARBA00022741"/>
    </source>
</evidence>
<dbReference type="InterPro" id="IPR003439">
    <property type="entry name" value="ABC_transporter-like_ATP-bd"/>
</dbReference>
<dbReference type="CDD" id="cd03216">
    <property type="entry name" value="ABC_Carb_Monos_I"/>
    <property type="match status" value="1"/>
</dbReference>
<dbReference type="Proteomes" id="UP000266328">
    <property type="component" value="Unassembled WGS sequence"/>
</dbReference>
<reference evidence="11 12" key="1">
    <citation type="submission" date="2018-09" db="EMBL/GenBank/DDBJ databases">
        <title>Discovery and Ecogenomic Context for Candidatus Cryosericales, a Global Caldiserica Order Active in Thawing Permafrost.</title>
        <authorList>
            <person name="Martinez M.A."/>
            <person name="Woodcroft B.J."/>
            <person name="Ignacio Espinoza J.C."/>
            <person name="Zayed A."/>
            <person name="Singleton C.M."/>
            <person name="Boyd J."/>
            <person name="Li Y.-F."/>
            <person name="Purvine S."/>
            <person name="Maughan H."/>
            <person name="Hodgkins S.B."/>
            <person name="Anderson D."/>
            <person name="Sederholm M."/>
            <person name="Temperton B."/>
            <person name="Saleska S.R."/>
            <person name="Tyson G.W."/>
            <person name="Rich V.I."/>
        </authorList>
    </citation>
    <scope>NUCLEOTIDE SEQUENCE [LARGE SCALE GENOMIC DNA]</scope>
    <source>
        <strain evidence="11 12">SMC7</strain>
    </source>
</reference>
<evidence type="ECO:0000256" key="5">
    <source>
        <dbReference type="ARBA" id="ARBA00022737"/>
    </source>
</evidence>
<evidence type="ECO:0000256" key="8">
    <source>
        <dbReference type="ARBA" id="ARBA00022967"/>
    </source>
</evidence>
<organism evidence="11 12">
    <name type="scientific">Candidatus Cryosericum terrychapinii</name>
    <dbReference type="NCBI Taxonomy" id="2290919"/>
    <lineage>
        <taxon>Bacteria</taxon>
        <taxon>Pseudomonadati</taxon>
        <taxon>Caldisericota/Cryosericota group</taxon>
        <taxon>Candidatus Cryosericota</taxon>
        <taxon>Candidatus Cryosericia</taxon>
        <taxon>Candidatus Cryosericales</taxon>
        <taxon>Candidatus Cryosericaceae</taxon>
        <taxon>Candidatus Cryosericum</taxon>
    </lineage>
</organism>
<evidence type="ECO:0000259" key="10">
    <source>
        <dbReference type="PROSITE" id="PS50893"/>
    </source>
</evidence>
<keyword evidence="5" id="KW-0677">Repeat</keyword>
<evidence type="ECO:0000256" key="9">
    <source>
        <dbReference type="ARBA" id="ARBA00023136"/>
    </source>
</evidence>
<dbReference type="PANTHER" id="PTHR43790">
    <property type="entry name" value="CARBOHYDRATE TRANSPORT ATP-BINDING PROTEIN MG119-RELATED"/>
    <property type="match status" value="1"/>
</dbReference>
<evidence type="ECO:0000256" key="3">
    <source>
        <dbReference type="ARBA" id="ARBA00022475"/>
    </source>
</evidence>
<keyword evidence="4" id="KW-0762">Sugar transport</keyword>
<dbReference type="Gene3D" id="3.40.50.300">
    <property type="entry name" value="P-loop containing nucleotide triphosphate hydrolases"/>
    <property type="match status" value="2"/>
</dbReference>
<keyword evidence="12" id="KW-1185">Reference proteome</keyword>
<evidence type="ECO:0000256" key="2">
    <source>
        <dbReference type="ARBA" id="ARBA00022448"/>
    </source>
</evidence>
<evidence type="ECO:0000256" key="7">
    <source>
        <dbReference type="ARBA" id="ARBA00022840"/>
    </source>
</evidence>
<dbReference type="EMBL" id="QXIS01000006">
    <property type="protein sequence ID" value="RIE06691.1"/>
    <property type="molecule type" value="Genomic_DNA"/>
</dbReference>
<dbReference type="Pfam" id="PF00005">
    <property type="entry name" value="ABC_tran"/>
    <property type="match status" value="2"/>
</dbReference>
<dbReference type="PROSITE" id="PS50893">
    <property type="entry name" value="ABC_TRANSPORTER_2"/>
    <property type="match status" value="2"/>
</dbReference>
<dbReference type="SMART" id="SM00382">
    <property type="entry name" value="AAA"/>
    <property type="match status" value="1"/>
</dbReference>
<feature type="domain" description="ABC transporter" evidence="10">
    <location>
        <begin position="9"/>
        <end position="243"/>
    </location>
</feature>
<dbReference type="GO" id="GO:0005886">
    <property type="term" value="C:plasma membrane"/>
    <property type="evidence" value="ECO:0007669"/>
    <property type="project" value="UniProtKB-SubCell"/>
</dbReference>
<evidence type="ECO:0000313" key="12">
    <source>
        <dbReference type="Proteomes" id="UP000266328"/>
    </source>
</evidence>
<dbReference type="InterPro" id="IPR003593">
    <property type="entry name" value="AAA+_ATPase"/>
</dbReference>
<keyword evidence="3" id="KW-1003">Cell membrane</keyword>
<dbReference type="CDD" id="cd03215">
    <property type="entry name" value="ABC_Carb_Monos_II"/>
    <property type="match status" value="1"/>
</dbReference>
<dbReference type="InterPro" id="IPR017871">
    <property type="entry name" value="ABC_transporter-like_CS"/>
</dbReference>
<dbReference type="PANTHER" id="PTHR43790:SF4">
    <property type="entry name" value="GUANOSINE IMPORT ATP-BINDING PROTEIN NUPO"/>
    <property type="match status" value="1"/>
</dbReference>
<dbReference type="InterPro" id="IPR027417">
    <property type="entry name" value="P-loop_NTPase"/>
</dbReference>
<keyword evidence="9" id="KW-0472">Membrane</keyword>
<dbReference type="AlphaFoldDB" id="A0A398D5D3"/>
<comment type="caution">
    <text evidence="11">The sequence shown here is derived from an EMBL/GenBank/DDBJ whole genome shotgun (WGS) entry which is preliminary data.</text>
</comment>
<comment type="subcellular location">
    <subcellularLocation>
        <location evidence="1">Cell membrane</location>
        <topology evidence="1">Peripheral membrane protein</topology>
    </subcellularLocation>
</comment>
<sequence length="508" mass="55726">MEGQEQLMLVMGNITKRFPGIVANDHVNFELRKGEIHTLLGENGAGKSTLMNVLDGIYYPDEGEIAIEGKRVNLRSPLDSMKHSIGMIHQNFMLVASLSVIENVVLGLESQGFYIDKKSVAHQIEAIAKKYNFRVDPYAKIWQLSVGEQQRVEIIKTLFKGARILILDEPTAVLTPQESEELFGILREMKSEGKSIIFISHKLNEVMSVSDRITVLRKGRLVGTVDTASITERELAKMMIGRDILFRLERKDIEQGREVLTVEDAQAYNDRGTMALNKLSITVHGGEIMGVAGVAGNGQVELAECITGLRHLVSGHITVEGIDVTNATPCTLASAGVNYIPADRLGVGLVPNLSTVENAMLRKYRQQPMCRGAFIDYGAACTYADGLIEKFDIAVPLKNAPVKVLSGGNMQKLLLAREIEENPRLLIAEHPTRGLDVGATEFVRKTLLEQRDHGVAVLLISEDLDEILMVADRVAVMYEGRIVGIVDAHHVDIAQIGLMMAGAVGVKA</sequence>
<evidence type="ECO:0000313" key="11">
    <source>
        <dbReference type="EMBL" id="RIE06691.1"/>
    </source>
</evidence>
<proteinExistence type="predicted"/>
<evidence type="ECO:0000256" key="1">
    <source>
        <dbReference type="ARBA" id="ARBA00004202"/>
    </source>
</evidence>
<feature type="domain" description="ABC transporter" evidence="10">
    <location>
        <begin position="260"/>
        <end position="504"/>
    </location>
</feature>
<keyword evidence="6" id="KW-0547">Nucleotide-binding</keyword>
<dbReference type="FunFam" id="3.40.50.300:FF:000127">
    <property type="entry name" value="Ribose import ATP-binding protein RbsA"/>
    <property type="match status" value="1"/>
</dbReference>
<dbReference type="GO" id="GO:0005524">
    <property type="term" value="F:ATP binding"/>
    <property type="evidence" value="ECO:0007669"/>
    <property type="project" value="UniProtKB-KW"/>
</dbReference>
<gene>
    <name evidence="11" type="ORF">SMC7_01405</name>
</gene>
<keyword evidence="7 11" id="KW-0067">ATP-binding</keyword>
<protein>
    <submittedName>
        <fullName evidence="11">ABC transporter ATP-binding protein</fullName>
    </submittedName>
</protein>
<dbReference type="SUPFAM" id="SSF52540">
    <property type="entry name" value="P-loop containing nucleoside triphosphate hydrolases"/>
    <property type="match status" value="2"/>
</dbReference>
<dbReference type="RefSeq" id="WP_119088594.1">
    <property type="nucleotide sequence ID" value="NZ_QXIS01000006.1"/>
</dbReference>
<dbReference type="GO" id="GO:0016887">
    <property type="term" value="F:ATP hydrolysis activity"/>
    <property type="evidence" value="ECO:0007669"/>
    <property type="project" value="InterPro"/>
</dbReference>
<dbReference type="OrthoDB" id="9771863at2"/>
<dbReference type="InterPro" id="IPR050107">
    <property type="entry name" value="ABC_carbohydrate_import_ATPase"/>
</dbReference>